<keyword evidence="6" id="KW-0645">Protease</keyword>
<evidence type="ECO:0000313" key="8">
    <source>
        <dbReference type="EMBL" id="MXQ90794.1"/>
    </source>
</evidence>
<sequence length="579" mass="64305">MAENGFQGIPFAGVLGLNYPNISFIGAIPIFDKLKNQGAISEPVFAFYLSKSPPLFSLQMQGEGSVVMFGRVDKAYYQEMLNWVPLIQVGDWRAHMDHISMKRKVIACSGGCKPLVDTRTSLILGPRRLVNNIQKLISATPRGSEHYISCFAVNTLPSTIFTINGIKYPVLARAYILKDSRGHCYTTFKENTVRTSRETWMLGDVFLRQYFSVYDQGNDRIGLAQAVAQNAPSLASNAAGENATHVSGYPGSRNSKELIEQRNNLSMRRKVIACSGGCEALVDTRTSLILGPRRLVNNIQKLIGATPWDSKIFYVGNITIGTPPQEFQVIFDTGSSDLWVPSIDCNSTSCATHVRFRHLQSSTFRPTNKTFRIIYGSGRMNGVIAYDTVRIGDLVSTDQPFGLSVEEYGFAHKRFDGILGLNYWNLSWSKAMPIFDKLKNEGAISEPVFAFYLSKDKREGSVVMFGGVDHRYYKGELKWVPLIQAVDWSVHVDRITMNREVIACSEGCAALVDTGSSNIQGPGRLIDNIQRIIGATPRGSKYYVSCSAVNILPSIIFTINGVNYPVPPRAYILKVRGQY</sequence>
<dbReference type="Gene3D" id="2.40.70.10">
    <property type="entry name" value="Acid Proteases"/>
    <property type="match status" value="4"/>
</dbReference>
<dbReference type="InterPro" id="IPR033121">
    <property type="entry name" value="PEPTIDASE_A1"/>
</dbReference>
<comment type="subcellular location">
    <subcellularLocation>
        <location evidence="1">Secreted</location>
        <location evidence="1">Extracellular space</location>
    </subcellularLocation>
</comment>
<dbReference type="SUPFAM" id="SSF50630">
    <property type="entry name" value="Acid proteases"/>
    <property type="match status" value="3"/>
</dbReference>
<gene>
    <name evidence="8" type="ORF">E5288_WYG016173</name>
</gene>
<name>A0A6B0RS34_9CETA</name>
<keyword evidence="6" id="KW-0064">Aspartyl protease</keyword>
<keyword evidence="3 5" id="KW-1015">Disulfide bond</keyword>
<evidence type="ECO:0000256" key="2">
    <source>
        <dbReference type="ARBA" id="ARBA00007447"/>
    </source>
</evidence>
<dbReference type="InterPro" id="IPR021109">
    <property type="entry name" value="Peptidase_aspartic_dom_sf"/>
</dbReference>
<proteinExistence type="inferred from homology"/>
<dbReference type="GO" id="GO:0004190">
    <property type="term" value="F:aspartic-type endopeptidase activity"/>
    <property type="evidence" value="ECO:0007669"/>
    <property type="project" value="UniProtKB-KW"/>
</dbReference>
<keyword evidence="9" id="KW-1185">Reference proteome</keyword>
<evidence type="ECO:0000313" key="9">
    <source>
        <dbReference type="Proteomes" id="UP000322234"/>
    </source>
</evidence>
<dbReference type="PRINTS" id="PR00792">
    <property type="entry name" value="PEPSIN"/>
</dbReference>
<dbReference type="PROSITE" id="PS51767">
    <property type="entry name" value="PEPTIDASE_A1"/>
    <property type="match status" value="2"/>
</dbReference>
<dbReference type="InterPro" id="IPR001969">
    <property type="entry name" value="Aspartic_peptidase_AS"/>
</dbReference>
<dbReference type="GO" id="GO:0006508">
    <property type="term" value="P:proteolysis"/>
    <property type="evidence" value="ECO:0007669"/>
    <property type="project" value="UniProtKB-KW"/>
</dbReference>
<keyword evidence="6" id="KW-0378">Hydrolase</keyword>
<dbReference type="EMBL" id="VBQZ03000064">
    <property type="protein sequence ID" value="MXQ90794.1"/>
    <property type="molecule type" value="Genomic_DNA"/>
</dbReference>
<comment type="similarity">
    <text evidence="2 6">Belongs to the peptidase A1 family.</text>
</comment>
<feature type="active site" evidence="4">
    <location>
        <position position="332"/>
    </location>
</feature>
<dbReference type="AlphaFoldDB" id="A0A6B0RS34"/>
<evidence type="ECO:0000256" key="3">
    <source>
        <dbReference type="ARBA" id="ARBA00023157"/>
    </source>
</evidence>
<evidence type="ECO:0000256" key="5">
    <source>
        <dbReference type="PIRSR" id="PIRSR601461-2"/>
    </source>
</evidence>
<dbReference type="InterPro" id="IPR001461">
    <property type="entry name" value="Aspartic_peptidase_A1"/>
</dbReference>
<dbReference type="FunFam" id="2.40.70.10:FF:000004">
    <property type="entry name" value="Pepsin A"/>
    <property type="match status" value="1"/>
</dbReference>
<organism evidence="8 9">
    <name type="scientific">Bos mutus</name>
    <name type="common">wild yak</name>
    <dbReference type="NCBI Taxonomy" id="72004"/>
    <lineage>
        <taxon>Eukaryota</taxon>
        <taxon>Metazoa</taxon>
        <taxon>Chordata</taxon>
        <taxon>Craniata</taxon>
        <taxon>Vertebrata</taxon>
        <taxon>Euteleostomi</taxon>
        <taxon>Mammalia</taxon>
        <taxon>Eutheria</taxon>
        <taxon>Laurasiatheria</taxon>
        <taxon>Artiodactyla</taxon>
        <taxon>Ruminantia</taxon>
        <taxon>Pecora</taxon>
        <taxon>Bovidae</taxon>
        <taxon>Bovinae</taxon>
        <taxon>Bos</taxon>
    </lineage>
</organism>
<protein>
    <recommendedName>
        <fullName evidence="7">Peptidase A1 domain-containing protein</fullName>
    </recommendedName>
</protein>
<feature type="domain" description="Peptidase A1" evidence="7">
    <location>
        <begin position="314"/>
        <end position="579"/>
    </location>
</feature>
<feature type="disulfide bond" evidence="5">
    <location>
        <begin position="345"/>
        <end position="350"/>
    </location>
</feature>
<accession>A0A6B0RS34</accession>
<feature type="disulfide bond" evidence="5">
    <location>
        <begin position="504"/>
        <end position="508"/>
    </location>
</feature>
<dbReference type="FunFam" id="2.40.70.10:FF:000006">
    <property type="entry name" value="Cathepsin E"/>
    <property type="match status" value="1"/>
</dbReference>
<evidence type="ECO:0000256" key="4">
    <source>
        <dbReference type="PIRSR" id="PIRSR601461-1"/>
    </source>
</evidence>
<feature type="active site" evidence="4">
    <location>
        <position position="513"/>
    </location>
</feature>
<dbReference type="PANTHER" id="PTHR47966:SF49">
    <property type="entry name" value="PEPSIN A-5"/>
    <property type="match status" value="1"/>
</dbReference>
<reference evidence="8" key="1">
    <citation type="submission" date="2019-10" db="EMBL/GenBank/DDBJ databases">
        <title>The sequence and de novo assembly of the wild yak genome.</title>
        <authorList>
            <person name="Liu Y."/>
        </authorList>
    </citation>
    <scope>NUCLEOTIDE SEQUENCE [LARGE SCALE GENOMIC DNA]</scope>
    <source>
        <strain evidence="8">WY2019</strain>
    </source>
</reference>
<dbReference type="GO" id="GO:0005576">
    <property type="term" value="C:extracellular region"/>
    <property type="evidence" value="ECO:0007669"/>
    <property type="project" value="UniProtKB-SubCell"/>
</dbReference>
<comment type="caution">
    <text evidence="8">The sequence shown here is derived from an EMBL/GenBank/DDBJ whole genome shotgun (WGS) entry which is preliminary data.</text>
</comment>
<feature type="domain" description="Peptidase A1" evidence="7">
    <location>
        <begin position="1"/>
        <end position="224"/>
    </location>
</feature>
<dbReference type="Pfam" id="PF00026">
    <property type="entry name" value="Asp"/>
    <property type="match status" value="3"/>
</dbReference>
<dbReference type="PANTHER" id="PTHR47966">
    <property type="entry name" value="BETA-SITE APP-CLEAVING ENZYME, ISOFORM A-RELATED"/>
    <property type="match status" value="1"/>
</dbReference>
<evidence type="ECO:0000259" key="7">
    <source>
        <dbReference type="PROSITE" id="PS51767"/>
    </source>
</evidence>
<evidence type="ECO:0000256" key="6">
    <source>
        <dbReference type="RuleBase" id="RU000454"/>
    </source>
</evidence>
<dbReference type="PROSITE" id="PS00141">
    <property type="entry name" value="ASP_PROTEASE"/>
    <property type="match status" value="2"/>
</dbReference>
<dbReference type="Proteomes" id="UP000322234">
    <property type="component" value="Unassembled WGS sequence"/>
</dbReference>
<evidence type="ECO:0000256" key="1">
    <source>
        <dbReference type="ARBA" id="ARBA00004239"/>
    </source>
</evidence>